<dbReference type="AlphaFoldDB" id="A0A653C0T1"/>
<dbReference type="Proteomes" id="UP000410492">
    <property type="component" value="Unassembled WGS sequence"/>
</dbReference>
<dbReference type="Pfam" id="PF01124">
    <property type="entry name" value="MAPEG"/>
    <property type="match status" value="1"/>
</dbReference>
<keyword evidence="12" id="KW-0496">Mitochondrion</keyword>
<keyword evidence="10 17" id="KW-1133">Transmembrane helix</keyword>
<dbReference type="PANTHER" id="PTHR10689:SF6">
    <property type="entry name" value="MICROSOMAL GLUTATHIONE S-TRANSFERASE 1"/>
    <property type="match status" value="1"/>
</dbReference>
<keyword evidence="8" id="KW-1000">Mitochondrion outer membrane</keyword>
<comment type="catalytic activity">
    <reaction evidence="16">
        <text>RX + glutathione = an S-substituted glutathione + a halide anion + H(+)</text>
        <dbReference type="Rhea" id="RHEA:16437"/>
        <dbReference type="ChEBI" id="CHEBI:15378"/>
        <dbReference type="ChEBI" id="CHEBI:16042"/>
        <dbReference type="ChEBI" id="CHEBI:17792"/>
        <dbReference type="ChEBI" id="CHEBI:57925"/>
        <dbReference type="ChEBI" id="CHEBI:90779"/>
        <dbReference type="EC" id="2.5.1.18"/>
    </reaction>
    <physiologicalReaction direction="left-to-right" evidence="16">
        <dbReference type="Rhea" id="RHEA:16438"/>
    </physiologicalReaction>
</comment>
<dbReference type="GO" id="GO:0004364">
    <property type="term" value="F:glutathione transferase activity"/>
    <property type="evidence" value="ECO:0007669"/>
    <property type="project" value="UniProtKB-EC"/>
</dbReference>
<evidence type="ECO:0000256" key="2">
    <source>
        <dbReference type="ARBA" id="ARBA00004294"/>
    </source>
</evidence>
<evidence type="ECO:0000256" key="6">
    <source>
        <dbReference type="ARBA" id="ARBA00022679"/>
    </source>
</evidence>
<evidence type="ECO:0000256" key="13">
    <source>
        <dbReference type="ARBA" id="ARBA00023136"/>
    </source>
</evidence>
<feature type="transmembrane region" description="Helical" evidence="17">
    <location>
        <begin position="105"/>
        <end position="124"/>
    </location>
</feature>
<dbReference type="GO" id="GO:0005741">
    <property type="term" value="C:mitochondrial outer membrane"/>
    <property type="evidence" value="ECO:0007669"/>
    <property type="project" value="UniProtKB-SubCell"/>
</dbReference>
<feature type="transmembrane region" description="Helical" evidence="17">
    <location>
        <begin position="81"/>
        <end position="99"/>
    </location>
</feature>
<evidence type="ECO:0000256" key="14">
    <source>
        <dbReference type="ARBA" id="ARBA00038540"/>
    </source>
</evidence>
<evidence type="ECO:0000256" key="7">
    <source>
        <dbReference type="ARBA" id="ARBA00022692"/>
    </source>
</evidence>
<evidence type="ECO:0000313" key="19">
    <source>
        <dbReference type="Proteomes" id="UP000410492"/>
    </source>
</evidence>
<proteinExistence type="inferred from homology"/>
<evidence type="ECO:0000256" key="10">
    <source>
        <dbReference type="ARBA" id="ARBA00022989"/>
    </source>
</evidence>
<evidence type="ECO:0000256" key="11">
    <source>
        <dbReference type="ARBA" id="ARBA00022990"/>
    </source>
</evidence>
<dbReference type="EMBL" id="CAACVG010006759">
    <property type="protein sequence ID" value="VEN41484.1"/>
    <property type="molecule type" value="Genomic_DNA"/>
</dbReference>
<keyword evidence="13 17" id="KW-0472">Membrane</keyword>
<dbReference type="GO" id="GO:0005789">
    <property type="term" value="C:endoplasmic reticulum membrane"/>
    <property type="evidence" value="ECO:0007669"/>
    <property type="project" value="UniProtKB-SubCell"/>
</dbReference>
<feature type="transmembrane region" description="Helical" evidence="17">
    <location>
        <begin position="20"/>
        <end position="40"/>
    </location>
</feature>
<evidence type="ECO:0000256" key="12">
    <source>
        <dbReference type="ARBA" id="ARBA00023128"/>
    </source>
</evidence>
<dbReference type="InterPro" id="IPR023352">
    <property type="entry name" value="MAPEG-like_dom_sf"/>
</dbReference>
<organism evidence="18 19">
    <name type="scientific">Callosobruchus maculatus</name>
    <name type="common">Southern cowpea weevil</name>
    <name type="synonym">Pulse bruchid</name>
    <dbReference type="NCBI Taxonomy" id="64391"/>
    <lineage>
        <taxon>Eukaryota</taxon>
        <taxon>Metazoa</taxon>
        <taxon>Ecdysozoa</taxon>
        <taxon>Arthropoda</taxon>
        <taxon>Hexapoda</taxon>
        <taxon>Insecta</taxon>
        <taxon>Pterygota</taxon>
        <taxon>Neoptera</taxon>
        <taxon>Endopterygota</taxon>
        <taxon>Coleoptera</taxon>
        <taxon>Polyphaga</taxon>
        <taxon>Cucujiformia</taxon>
        <taxon>Chrysomeloidea</taxon>
        <taxon>Chrysomelidae</taxon>
        <taxon>Bruchinae</taxon>
        <taxon>Bruchini</taxon>
        <taxon>Callosobruchus</taxon>
    </lineage>
</organism>
<evidence type="ECO:0000256" key="3">
    <source>
        <dbReference type="ARBA" id="ARBA00004477"/>
    </source>
</evidence>
<keyword evidence="7 17" id="KW-0812">Transmembrane</keyword>
<keyword evidence="9" id="KW-0256">Endoplasmic reticulum</keyword>
<dbReference type="InterPro" id="IPR040162">
    <property type="entry name" value="MGST1-like"/>
</dbReference>
<evidence type="ECO:0000256" key="4">
    <source>
        <dbReference type="ARBA" id="ARBA00010459"/>
    </source>
</evidence>
<dbReference type="PANTHER" id="PTHR10689">
    <property type="entry name" value="MICROSOMAL GLUTATHIONE S-TRANSFERASE 1"/>
    <property type="match status" value="1"/>
</dbReference>
<evidence type="ECO:0000256" key="15">
    <source>
        <dbReference type="ARBA" id="ARBA00039397"/>
    </source>
</evidence>
<name>A0A653C0T1_CALMS</name>
<gene>
    <name evidence="18" type="ORF">CALMAC_LOCUS5288</name>
</gene>
<reference evidence="18 19" key="1">
    <citation type="submission" date="2019-01" db="EMBL/GenBank/DDBJ databases">
        <authorList>
            <person name="Sayadi A."/>
        </authorList>
    </citation>
    <scope>NUCLEOTIDE SEQUENCE [LARGE SCALE GENOMIC DNA]</scope>
</reference>
<dbReference type="OrthoDB" id="193139at2759"/>
<evidence type="ECO:0000313" key="18">
    <source>
        <dbReference type="EMBL" id="VEN41484.1"/>
    </source>
</evidence>
<keyword evidence="6" id="KW-0808">Transferase</keyword>
<protein>
    <recommendedName>
        <fullName evidence="15">Microsomal glutathione S-transferase 1</fullName>
        <ecNumber evidence="5">2.5.1.18</ecNumber>
    </recommendedName>
</protein>
<keyword evidence="11" id="KW-0007">Acetylation</keyword>
<evidence type="ECO:0000256" key="1">
    <source>
        <dbReference type="ARBA" id="ARBA00003701"/>
    </source>
</evidence>
<dbReference type="EC" id="2.5.1.18" evidence="5"/>
<dbReference type="SUPFAM" id="SSF161084">
    <property type="entry name" value="MAPEG domain-like"/>
    <property type="match status" value="1"/>
</dbReference>
<evidence type="ECO:0000256" key="17">
    <source>
        <dbReference type="SAM" id="Phobius"/>
    </source>
</evidence>
<comment type="subcellular location">
    <subcellularLocation>
        <location evidence="3">Endoplasmic reticulum membrane</location>
        <topology evidence="3">Multi-pass membrane protein</topology>
    </subcellularLocation>
    <subcellularLocation>
        <location evidence="2">Mitochondrion outer membrane</location>
    </subcellularLocation>
</comment>
<comment type="function">
    <text evidence="1">Conjugation of reduced glutathione to a wide number of exogenous and endogenous hydrophobic electrophiles.</text>
</comment>
<comment type="subunit">
    <text evidence="14">Homotrimer; The trimer binds only one molecule of glutathione.</text>
</comment>
<accession>A0A653C0T1</accession>
<evidence type="ECO:0000256" key="16">
    <source>
        <dbReference type="ARBA" id="ARBA00049385"/>
    </source>
</evidence>
<sequence length="153" mass="17170">MAVNTTAQLFSLDNSVFRAYLFYCSLLVLKMMFMSIYTAATRMSKKAFANPEDSAMYKMKPTTNDQVERVRRAHLNDLENIPIFTVAAFVYLMTGPSAWLAQTLFLAFTAARFAHTLVYAVVVVPQPARALAFFVGYAITAYMAIHGALHFMV</sequence>
<comment type="similarity">
    <text evidence="4">Belongs to the MAPEG family.</text>
</comment>
<evidence type="ECO:0000256" key="5">
    <source>
        <dbReference type="ARBA" id="ARBA00012452"/>
    </source>
</evidence>
<keyword evidence="19" id="KW-1185">Reference proteome</keyword>
<dbReference type="FunFam" id="1.20.120.550:FF:000002">
    <property type="entry name" value="Microsomal glutathione S-transferase 1"/>
    <property type="match status" value="1"/>
</dbReference>
<evidence type="ECO:0000256" key="8">
    <source>
        <dbReference type="ARBA" id="ARBA00022787"/>
    </source>
</evidence>
<feature type="transmembrane region" description="Helical" evidence="17">
    <location>
        <begin position="131"/>
        <end position="152"/>
    </location>
</feature>
<evidence type="ECO:0000256" key="9">
    <source>
        <dbReference type="ARBA" id="ARBA00022824"/>
    </source>
</evidence>
<dbReference type="Gene3D" id="1.20.120.550">
    <property type="entry name" value="Membrane associated eicosanoid/glutathione metabolism-like domain"/>
    <property type="match status" value="1"/>
</dbReference>
<dbReference type="InterPro" id="IPR001129">
    <property type="entry name" value="Membr-assoc_MAPEG"/>
</dbReference>